<keyword evidence="10" id="KW-1185">Reference proteome</keyword>
<dbReference type="CDD" id="cd06261">
    <property type="entry name" value="TM_PBP2"/>
    <property type="match status" value="1"/>
</dbReference>
<keyword evidence="5 7" id="KW-1133">Transmembrane helix</keyword>
<keyword evidence="3" id="KW-1003">Cell membrane</keyword>
<reference evidence="9" key="1">
    <citation type="submission" date="2022-01" db="EMBL/GenBank/DDBJ databases">
        <authorList>
            <person name="Criscuolo A."/>
        </authorList>
    </citation>
    <scope>NUCLEOTIDE SEQUENCE</scope>
    <source>
        <strain evidence="9">CIP111892</strain>
    </source>
</reference>
<feature type="transmembrane region" description="Helical" evidence="7">
    <location>
        <begin position="182"/>
        <end position="207"/>
    </location>
</feature>
<evidence type="ECO:0000256" key="6">
    <source>
        <dbReference type="ARBA" id="ARBA00023136"/>
    </source>
</evidence>
<dbReference type="RefSeq" id="WP_236334681.1">
    <property type="nucleotide sequence ID" value="NZ_CAKMMG010000003.1"/>
</dbReference>
<dbReference type="Proteomes" id="UP000838324">
    <property type="component" value="Unassembled WGS sequence"/>
</dbReference>
<evidence type="ECO:0000313" key="10">
    <source>
        <dbReference type="Proteomes" id="UP000838324"/>
    </source>
</evidence>
<evidence type="ECO:0000256" key="2">
    <source>
        <dbReference type="ARBA" id="ARBA00022448"/>
    </source>
</evidence>
<proteinExistence type="inferred from homology"/>
<feature type="transmembrane region" description="Helical" evidence="7">
    <location>
        <begin position="110"/>
        <end position="128"/>
    </location>
</feature>
<feature type="domain" description="ABC transmembrane type-1" evidence="8">
    <location>
        <begin position="75"/>
        <end position="273"/>
    </location>
</feature>
<keyword evidence="2 7" id="KW-0813">Transport</keyword>
<dbReference type="Pfam" id="PF00528">
    <property type="entry name" value="BPD_transp_1"/>
    <property type="match status" value="1"/>
</dbReference>
<evidence type="ECO:0000313" key="9">
    <source>
        <dbReference type="EMBL" id="CAH1208662.1"/>
    </source>
</evidence>
<dbReference type="InterPro" id="IPR000515">
    <property type="entry name" value="MetI-like"/>
</dbReference>
<evidence type="ECO:0000259" key="8">
    <source>
        <dbReference type="PROSITE" id="PS50928"/>
    </source>
</evidence>
<feature type="transmembrane region" description="Helical" evidence="7">
    <location>
        <begin position="79"/>
        <end position="98"/>
    </location>
</feature>
<evidence type="ECO:0000256" key="3">
    <source>
        <dbReference type="ARBA" id="ARBA00022475"/>
    </source>
</evidence>
<feature type="transmembrane region" description="Helical" evidence="7">
    <location>
        <begin position="251"/>
        <end position="273"/>
    </location>
</feature>
<keyword evidence="6 7" id="KW-0472">Membrane</keyword>
<evidence type="ECO:0000256" key="4">
    <source>
        <dbReference type="ARBA" id="ARBA00022692"/>
    </source>
</evidence>
<sequence>MRTIRRNEEWVFRLVLALFIVVVCGAVLLPFIHLLAVSFSSSAANAGGKVAFLPVGFHIKAYQFILSHRDILSGFRNSVLQTTIGTVLSLLLMTMCAYPLSKKIAGQSFIIWMIMLTMLFNGGMIPTYMMIKGLGLLDSIWAVILPFCITPYYLMLMMNFFREFPEPIEEAALIDGLNPIQILFRMVLPLSKPILVTMALFMIVFYWNNWFSSLIYLNKTSMYPIMLIVRNILDGQQLVNSGMAGQDTTKYISTASLKAASIMVTSLPIFILLPFTQKYFTKGALIGAVKG</sequence>
<comment type="subcellular location">
    <subcellularLocation>
        <location evidence="1 7">Cell membrane</location>
        <topology evidence="1 7">Multi-pass membrane protein</topology>
    </subcellularLocation>
</comment>
<evidence type="ECO:0000256" key="1">
    <source>
        <dbReference type="ARBA" id="ARBA00004651"/>
    </source>
</evidence>
<feature type="transmembrane region" description="Helical" evidence="7">
    <location>
        <begin position="12"/>
        <end position="32"/>
    </location>
</feature>
<comment type="similarity">
    <text evidence="7">Belongs to the binding-protein-dependent transport system permease family.</text>
</comment>
<evidence type="ECO:0000256" key="5">
    <source>
        <dbReference type="ARBA" id="ARBA00022989"/>
    </source>
</evidence>
<keyword evidence="4 7" id="KW-0812">Transmembrane</keyword>
<dbReference type="PROSITE" id="PS50928">
    <property type="entry name" value="ABC_TM1"/>
    <property type="match status" value="1"/>
</dbReference>
<dbReference type="SUPFAM" id="SSF161098">
    <property type="entry name" value="MetI-like"/>
    <property type="match status" value="1"/>
</dbReference>
<dbReference type="EMBL" id="CAKMMG010000003">
    <property type="protein sequence ID" value="CAH1208662.1"/>
    <property type="molecule type" value="Genomic_DNA"/>
</dbReference>
<accession>A0ABN8GL12</accession>
<feature type="transmembrane region" description="Helical" evidence="7">
    <location>
        <begin position="140"/>
        <end position="161"/>
    </location>
</feature>
<evidence type="ECO:0000256" key="7">
    <source>
        <dbReference type="RuleBase" id="RU363032"/>
    </source>
</evidence>
<gene>
    <name evidence="9" type="primary">sugB</name>
    <name evidence="9" type="ORF">PAECIP111892_03153</name>
</gene>
<dbReference type="PANTHER" id="PTHR43744:SF9">
    <property type="entry name" value="POLYGALACTURONAN_RHAMNOGALACTURONAN TRANSPORT SYSTEM PERMEASE PROTEIN YTCP"/>
    <property type="match status" value="1"/>
</dbReference>
<dbReference type="PANTHER" id="PTHR43744">
    <property type="entry name" value="ABC TRANSPORTER PERMEASE PROTEIN MG189-RELATED-RELATED"/>
    <property type="match status" value="1"/>
</dbReference>
<organism evidence="9 10">
    <name type="scientific">Paenibacillus auburnensis</name>
    <dbReference type="NCBI Taxonomy" id="2905649"/>
    <lineage>
        <taxon>Bacteria</taxon>
        <taxon>Bacillati</taxon>
        <taxon>Bacillota</taxon>
        <taxon>Bacilli</taxon>
        <taxon>Bacillales</taxon>
        <taxon>Paenibacillaceae</taxon>
        <taxon>Paenibacillus</taxon>
    </lineage>
</organism>
<dbReference type="Gene3D" id="1.10.3720.10">
    <property type="entry name" value="MetI-like"/>
    <property type="match status" value="1"/>
</dbReference>
<protein>
    <submittedName>
        <fullName evidence="9">Trehalose transport system permease protein SugB</fullName>
    </submittedName>
</protein>
<comment type="caution">
    <text evidence="9">The sequence shown here is derived from an EMBL/GenBank/DDBJ whole genome shotgun (WGS) entry which is preliminary data.</text>
</comment>
<name>A0ABN8GL12_9BACL</name>
<dbReference type="InterPro" id="IPR035906">
    <property type="entry name" value="MetI-like_sf"/>
</dbReference>